<dbReference type="InterPro" id="IPR051814">
    <property type="entry name" value="NAD(P)H-dep_FMN_reductase"/>
</dbReference>
<sequence length="166" mass="17877">MRSPSRTTTATRLVLEQVREAERGAEVELLDLGAHRIQLCDGRPLADYDDATRAAVEQVCRADGYVVGTSVYRAAYSGVLKNLLDILPADAMADKPAAMVATGGSRDHYLVLDYALRPVLAALRARVTARVLYADPGAMPDREPSGEFRDAAVALASELVHAVQRA</sequence>
<reference evidence="5 6" key="1">
    <citation type="submission" date="2020-04" db="EMBL/GenBank/DDBJ databases">
        <authorList>
            <person name="Klaysubun C."/>
            <person name="Duangmal K."/>
            <person name="Lipun K."/>
        </authorList>
    </citation>
    <scope>NUCLEOTIDE SEQUENCE [LARGE SCALE GENOMIC DNA]</scope>
    <source>
        <strain evidence="5 6">DSM 45300</strain>
    </source>
</reference>
<dbReference type="PANTHER" id="PTHR43408:SF2">
    <property type="entry name" value="FMN REDUCTASE (NADPH)"/>
    <property type="match status" value="1"/>
</dbReference>
<evidence type="ECO:0000313" key="5">
    <source>
        <dbReference type="EMBL" id="NMH95474.1"/>
    </source>
</evidence>
<evidence type="ECO:0000256" key="1">
    <source>
        <dbReference type="ARBA" id="ARBA00022630"/>
    </source>
</evidence>
<keyword evidence="2" id="KW-0288">FMN</keyword>
<dbReference type="GO" id="GO:0016491">
    <property type="term" value="F:oxidoreductase activity"/>
    <property type="evidence" value="ECO:0007669"/>
    <property type="project" value="UniProtKB-KW"/>
</dbReference>
<keyword evidence="6" id="KW-1185">Reference proteome</keyword>
<comment type="caution">
    <text evidence="5">The sequence shown here is derived from an EMBL/GenBank/DDBJ whole genome shotgun (WGS) entry which is preliminary data.</text>
</comment>
<dbReference type="Gene3D" id="3.40.50.360">
    <property type="match status" value="1"/>
</dbReference>
<protein>
    <submittedName>
        <fullName evidence="5">NAD(P)H-dependent oxidoreductase</fullName>
    </submittedName>
</protein>
<name>A0A848DTE4_9PSEU</name>
<gene>
    <name evidence="5" type="ORF">HF519_28815</name>
</gene>
<organism evidence="5 6">
    <name type="scientific">Pseudonocardia bannensis</name>
    <dbReference type="NCBI Taxonomy" id="630973"/>
    <lineage>
        <taxon>Bacteria</taxon>
        <taxon>Bacillati</taxon>
        <taxon>Actinomycetota</taxon>
        <taxon>Actinomycetes</taxon>
        <taxon>Pseudonocardiales</taxon>
        <taxon>Pseudonocardiaceae</taxon>
        <taxon>Pseudonocardia</taxon>
    </lineage>
</organism>
<dbReference type="SUPFAM" id="SSF52218">
    <property type="entry name" value="Flavoproteins"/>
    <property type="match status" value="1"/>
</dbReference>
<proteinExistence type="predicted"/>
<dbReference type="EMBL" id="JAAXKZ010000195">
    <property type="protein sequence ID" value="NMH95474.1"/>
    <property type="molecule type" value="Genomic_DNA"/>
</dbReference>
<dbReference type="Pfam" id="PF03358">
    <property type="entry name" value="FMN_red"/>
    <property type="match status" value="1"/>
</dbReference>
<feature type="domain" description="NADPH-dependent FMN reductase-like" evidence="4">
    <location>
        <begin position="2"/>
        <end position="132"/>
    </location>
</feature>
<keyword evidence="3" id="KW-0560">Oxidoreductase</keyword>
<dbReference type="InterPro" id="IPR005025">
    <property type="entry name" value="FMN_Rdtase-like_dom"/>
</dbReference>
<evidence type="ECO:0000313" key="6">
    <source>
        <dbReference type="Proteomes" id="UP000586918"/>
    </source>
</evidence>
<evidence type="ECO:0000259" key="4">
    <source>
        <dbReference type="Pfam" id="PF03358"/>
    </source>
</evidence>
<evidence type="ECO:0000256" key="2">
    <source>
        <dbReference type="ARBA" id="ARBA00022643"/>
    </source>
</evidence>
<keyword evidence="1" id="KW-0285">Flavoprotein</keyword>
<dbReference type="PANTHER" id="PTHR43408">
    <property type="entry name" value="FMN REDUCTASE (NADPH)"/>
    <property type="match status" value="1"/>
</dbReference>
<evidence type="ECO:0000256" key="3">
    <source>
        <dbReference type="ARBA" id="ARBA00023002"/>
    </source>
</evidence>
<dbReference type="Proteomes" id="UP000586918">
    <property type="component" value="Unassembled WGS sequence"/>
</dbReference>
<accession>A0A848DTE4</accession>
<dbReference type="InterPro" id="IPR029039">
    <property type="entry name" value="Flavoprotein-like_sf"/>
</dbReference>
<dbReference type="AlphaFoldDB" id="A0A848DTE4"/>